<dbReference type="InterPro" id="IPR017476">
    <property type="entry name" value="UDP-Glc/GDP-Man"/>
</dbReference>
<evidence type="ECO:0000256" key="5">
    <source>
        <dbReference type="ARBA" id="ARBA00030172"/>
    </source>
</evidence>
<evidence type="ECO:0000256" key="6">
    <source>
        <dbReference type="ARBA" id="ARBA00049130"/>
    </source>
</evidence>
<dbReference type="GO" id="GO:0051287">
    <property type="term" value="F:NAD binding"/>
    <property type="evidence" value="ECO:0007669"/>
    <property type="project" value="InterPro"/>
</dbReference>
<feature type="domain" description="UDP-glucose/GDP-mannose dehydrogenase C-terminal" evidence="8">
    <location>
        <begin position="327"/>
        <end position="423"/>
    </location>
</feature>
<dbReference type="Pfam" id="PF03720">
    <property type="entry name" value="UDPG_MGDP_dh_C"/>
    <property type="match status" value="1"/>
</dbReference>
<dbReference type="NCBIfam" id="TIGR03026">
    <property type="entry name" value="NDP-sugDHase"/>
    <property type="match status" value="1"/>
</dbReference>
<evidence type="ECO:0000259" key="8">
    <source>
        <dbReference type="SMART" id="SM00984"/>
    </source>
</evidence>
<evidence type="ECO:0000256" key="3">
    <source>
        <dbReference type="ARBA" id="ARBA00023002"/>
    </source>
</evidence>
<proteinExistence type="inferred from homology"/>
<dbReference type="EC" id="1.1.1.336" evidence="1"/>
<dbReference type="PIRSF" id="PIRSF000124">
    <property type="entry name" value="UDPglc_GDPman_dh"/>
    <property type="match status" value="1"/>
</dbReference>
<reference evidence="9" key="1">
    <citation type="journal article" date="2014" name="Genome Biol. Evol.">
        <title>Pangenome evidence for extensive interdomain horizontal transfer affecting lineage core and shell genes in uncultured planktonic thaumarchaeota and euryarchaeota.</title>
        <authorList>
            <person name="Deschamps P."/>
            <person name="Zivanovic Y."/>
            <person name="Moreira D."/>
            <person name="Rodriguez-Valera F."/>
            <person name="Lopez-Garcia P."/>
        </authorList>
    </citation>
    <scope>NUCLEOTIDE SEQUENCE</scope>
</reference>
<evidence type="ECO:0000313" key="9">
    <source>
        <dbReference type="EMBL" id="AIF05100.1"/>
    </source>
</evidence>
<accession>A0A075GPV4</accession>
<dbReference type="InterPro" id="IPR036220">
    <property type="entry name" value="UDP-Glc/GDP-Man_DH_C_sf"/>
</dbReference>
<dbReference type="AlphaFoldDB" id="A0A075GPV4"/>
<dbReference type="Gene3D" id="3.40.50.720">
    <property type="entry name" value="NAD(P)-binding Rossmann-like Domain"/>
    <property type="match status" value="2"/>
</dbReference>
<keyword evidence="4" id="KW-0520">NAD</keyword>
<evidence type="ECO:0000256" key="1">
    <source>
        <dbReference type="ARBA" id="ARBA00012935"/>
    </source>
</evidence>
<evidence type="ECO:0000256" key="4">
    <source>
        <dbReference type="ARBA" id="ARBA00023027"/>
    </source>
</evidence>
<dbReference type="Pfam" id="PF00984">
    <property type="entry name" value="UDPG_MGDP_dh"/>
    <property type="match status" value="1"/>
</dbReference>
<dbReference type="GO" id="GO:0000271">
    <property type="term" value="P:polysaccharide biosynthetic process"/>
    <property type="evidence" value="ECO:0007669"/>
    <property type="project" value="InterPro"/>
</dbReference>
<dbReference type="InterPro" id="IPR028359">
    <property type="entry name" value="UDP_ManNAc/GlcNAc_DH"/>
</dbReference>
<evidence type="ECO:0000256" key="2">
    <source>
        <dbReference type="ARBA" id="ARBA00016796"/>
    </source>
</evidence>
<gene>
    <name evidence="9" type="primary">wbpA</name>
</gene>
<protein>
    <recommendedName>
        <fullName evidence="2">UDP-N-acetyl-D-mannosamine dehydrogenase</fullName>
        <ecNumber evidence="1">1.1.1.336</ecNumber>
    </recommendedName>
    <alternativeName>
        <fullName evidence="5">UDP-ManNAc 6-dehydrogenase</fullName>
    </alternativeName>
</protein>
<dbReference type="InterPro" id="IPR008927">
    <property type="entry name" value="6-PGluconate_DH-like_C_sf"/>
</dbReference>
<dbReference type="GO" id="GO:0089714">
    <property type="term" value="F:UDP-N-acetyl-D-mannosamine dehydrogenase activity"/>
    <property type="evidence" value="ECO:0007669"/>
    <property type="project" value="UniProtKB-EC"/>
</dbReference>
<dbReference type="SUPFAM" id="SSF48179">
    <property type="entry name" value="6-phosphogluconate dehydrogenase C-terminal domain-like"/>
    <property type="match status" value="1"/>
</dbReference>
<sequence>MNLKNKIENRDAQIGVIGLGYVGLPLVMEFVRAGFQVTGIDIDQEKVKKLNRGENYIQDIKDESVKNAVEMNQLSATSDFSIIQNLDAISICVPTPLNKQKNPDISFINQVMINMKDFIHHDMIIVLESTTYPGTTKELILPEMESKGLKVGHDFYLCFSPERIDPGNKKYKTANTPKILGGVTPKCGEIGEFLYETIVEQVVRVSTPETAEMVKLLENTFRAINIGLANEVAIMCEKLGINVWEVIDAAATKPFGFMKFTPGPGLGGHCIPIDPHYLSWKLKMLDYNARFIELAGEINTSMPFHMVDLVREGLNQKRKAISGSQILIIGVAYKKNVNDVRESPALDVMKLLENDGAELSFYDPYVSFVRLNGDRMMGMETLSKETLNNSDAIVIMTDHDQIDFQFLVENSNLIIDSRNVIKKDYSNVIKLGVGKKPNSH</sequence>
<dbReference type="InterPro" id="IPR014027">
    <property type="entry name" value="UDP-Glc/GDP-Man_DH_C"/>
</dbReference>
<dbReference type="SMART" id="SM00984">
    <property type="entry name" value="UDPG_MGDP_dh_C"/>
    <property type="match status" value="1"/>
</dbReference>
<evidence type="ECO:0000256" key="7">
    <source>
        <dbReference type="PIRNR" id="PIRNR000124"/>
    </source>
</evidence>
<dbReference type="InterPro" id="IPR014026">
    <property type="entry name" value="UDP-Glc/GDP-Man_DH_dimer"/>
</dbReference>
<dbReference type="InterPro" id="IPR036291">
    <property type="entry name" value="NAD(P)-bd_dom_sf"/>
</dbReference>
<comment type="catalytic activity">
    <reaction evidence="6">
        <text>UDP-N-acetyl-alpha-D-mannosamine + 2 NAD(+) + H2O = UDP-N-acetyl-alpha-D-mannosaminouronate + 2 NADH + 3 H(+)</text>
        <dbReference type="Rhea" id="RHEA:25780"/>
        <dbReference type="ChEBI" id="CHEBI:15377"/>
        <dbReference type="ChEBI" id="CHEBI:15378"/>
        <dbReference type="ChEBI" id="CHEBI:57540"/>
        <dbReference type="ChEBI" id="CHEBI:57945"/>
        <dbReference type="ChEBI" id="CHEBI:68623"/>
        <dbReference type="ChEBI" id="CHEBI:70731"/>
        <dbReference type="EC" id="1.1.1.336"/>
    </reaction>
</comment>
<dbReference type="EMBL" id="KF900728">
    <property type="protein sequence ID" value="AIF05100.1"/>
    <property type="molecule type" value="Genomic_DNA"/>
</dbReference>
<dbReference type="PANTHER" id="PTHR43491:SF1">
    <property type="entry name" value="UDP-N-ACETYL-D-MANNOSAMINE DEHYDROGENASE"/>
    <property type="match status" value="1"/>
</dbReference>
<dbReference type="GO" id="GO:0016628">
    <property type="term" value="F:oxidoreductase activity, acting on the CH-CH group of donors, NAD or NADP as acceptor"/>
    <property type="evidence" value="ECO:0007669"/>
    <property type="project" value="InterPro"/>
</dbReference>
<dbReference type="SUPFAM" id="SSF51735">
    <property type="entry name" value="NAD(P)-binding Rossmann-fold domains"/>
    <property type="match status" value="1"/>
</dbReference>
<dbReference type="PANTHER" id="PTHR43491">
    <property type="entry name" value="UDP-N-ACETYL-D-MANNOSAMINE DEHYDROGENASE"/>
    <property type="match status" value="1"/>
</dbReference>
<organism evidence="9">
    <name type="scientific">uncultured marine thaumarchaeote KM3_17_C07</name>
    <dbReference type="NCBI Taxonomy" id="1456062"/>
    <lineage>
        <taxon>Archaea</taxon>
        <taxon>Nitrososphaerota</taxon>
        <taxon>environmental samples</taxon>
    </lineage>
</organism>
<dbReference type="SUPFAM" id="SSF52413">
    <property type="entry name" value="UDP-glucose/GDP-mannose dehydrogenase C-terminal domain"/>
    <property type="match status" value="1"/>
</dbReference>
<dbReference type="Pfam" id="PF03721">
    <property type="entry name" value="UDPG_MGDP_dh_N"/>
    <property type="match status" value="1"/>
</dbReference>
<dbReference type="PIRSF" id="PIRSF500136">
    <property type="entry name" value="UDP_ManNAc_DH"/>
    <property type="match status" value="1"/>
</dbReference>
<name>A0A075GPV4_9ARCH</name>
<keyword evidence="3" id="KW-0560">Oxidoreductase</keyword>
<dbReference type="InterPro" id="IPR001732">
    <property type="entry name" value="UDP-Glc/GDP-Man_DH_N"/>
</dbReference>
<comment type="similarity">
    <text evidence="7">Belongs to the UDP-glucose/GDP-mannose dehydrogenase family.</text>
</comment>